<dbReference type="Proteomes" id="UP000261284">
    <property type="component" value="Unassembled WGS sequence"/>
</dbReference>
<keyword evidence="1" id="KW-0449">Lipoprotein</keyword>
<dbReference type="AlphaFoldDB" id="A0A3E1NDC6"/>
<dbReference type="Pfam" id="PF12771">
    <property type="entry name" value="SusD-like_2"/>
    <property type="match status" value="1"/>
</dbReference>
<dbReference type="InterPro" id="IPR011990">
    <property type="entry name" value="TPR-like_helical_dom_sf"/>
</dbReference>
<name>A0A3E1NDC6_9BACT</name>
<sequence length="510" mass="55495">MTYMTIIKKIYSSLVFVGMLAGAVSCKKELDKNLQNPNGVPSKDIKGKDVFPSALNNTAAMILGQAVYSTGTATAAFASEWMGYTARTTSYSASGAQLQIELFTLNSTYSNGLWEGQYHNIFDYNFVIANSDATSVLSGAAKVMRALVFEDLVDIYGNIPYKQAVDPSGNIRPAYDTDSTIYRSLITDLDSAIISLKASQSGADDAADVLFKGDKTKWVQFANTIKMRILIRQSVNGDQTYIKQQFTAIQTEGSGFLSQEAGVNPGYTDAVNQQSPLWNNYGFEVGGKNGKANHVFYIANKTMTDYLAARADPRLGRLYAESPSGVYDGNFLGDGVSARPVATLSTFGPGVLQSAAMDAVLMSASQSYLLQAEAAYKGYITGDYISLFRKGVEESFRYLGVPGGATAADAYIDGSADDRINIAASANPVKTIIYQKWIALCEMDGLEAWAEWRRTGFPDRTKPSLNPSVATNVIPERLLYPQTEFDNNTANVAMQKQTSADKYKAIFWSK</sequence>
<evidence type="ECO:0000313" key="1">
    <source>
        <dbReference type="EMBL" id="RFM25989.1"/>
    </source>
</evidence>
<proteinExistence type="predicted"/>
<keyword evidence="2" id="KW-1185">Reference proteome</keyword>
<dbReference type="Gene3D" id="1.25.40.390">
    <property type="match status" value="1"/>
</dbReference>
<organism evidence="1 2">
    <name type="scientific">Deminuibacter soli</name>
    <dbReference type="NCBI Taxonomy" id="2291815"/>
    <lineage>
        <taxon>Bacteria</taxon>
        <taxon>Pseudomonadati</taxon>
        <taxon>Bacteroidota</taxon>
        <taxon>Chitinophagia</taxon>
        <taxon>Chitinophagales</taxon>
        <taxon>Chitinophagaceae</taxon>
        <taxon>Deminuibacter</taxon>
    </lineage>
</organism>
<evidence type="ECO:0000313" key="2">
    <source>
        <dbReference type="Proteomes" id="UP000261284"/>
    </source>
</evidence>
<reference evidence="1 2" key="1">
    <citation type="submission" date="2018-08" db="EMBL/GenBank/DDBJ databases">
        <title>Chitinophagaceae sp. K23C18032701, a novel bacterium isolated from forest soil.</title>
        <authorList>
            <person name="Wang C."/>
        </authorList>
    </citation>
    <scope>NUCLEOTIDE SEQUENCE [LARGE SCALE GENOMIC DNA]</scope>
    <source>
        <strain evidence="1 2">K23C18032701</strain>
    </source>
</reference>
<accession>A0A3E1NDC6</accession>
<protein>
    <submittedName>
        <fullName evidence="1">SusD/RagB family nutrient-binding outer membrane lipoprotein</fullName>
    </submittedName>
</protein>
<dbReference type="InterPro" id="IPR041662">
    <property type="entry name" value="SusD-like_2"/>
</dbReference>
<gene>
    <name evidence="1" type="ORF">DXN05_21900</name>
</gene>
<dbReference type="SUPFAM" id="SSF48452">
    <property type="entry name" value="TPR-like"/>
    <property type="match status" value="1"/>
</dbReference>
<comment type="caution">
    <text evidence="1">The sequence shown here is derived from an EMBL/GenBank/DDBJ whole genome shotgun (WGS) entry which is preliminary data.</text>
</comment>
<dbReference type="EMBL" id="QTJU01000012">
    <property type="protein sequence ID" value="RFM25989.1"/>
    <property type="molecule type" value="Genomic_DNA"/>
</dbReference>